<dbReference type="SUPFAM" id="SSF52540">
    <property type="entry name" value="P-loop containing nucleoside triphosphate hydrolases"/>
    <property type="match status" value="1"/>
</dbReference>
<keyword evidence="9" id="KW-1185">Reference proteome</keyword>
<evidence type="ECO:0000313" key="9">
    <source>
        <dbReference type="Proteomes" id="UP000070444"/>
    </source>
</evidence>
<dbReference type="GO" id="GO:0051015">
    <property type="term" value="F:actin filament binding"/>
    <property type="evidence" value="ECO:0007669"/>
    <property type="project" value="TreeGrafter"/>
</dbReference>
<dbReference type="SMART" id="SM00242">
    <property type="entry name" value="MYSc"/>
    <property type="match status" value="1"/>
</dbReference>
<dbReference type="GO" id="GO:0000146">
    <property type="term" value="F:microfilament motor activity"/>
    <property type="evidence" value="ECO:0007669"/>
    <property type="project" value="TreeGrafter"/>
</dbReference>
<dbReference type="AlphaFoldDB" id="A0A137P5U0"/>
<dbReference type="Proteomes" id="UP000070444">
    <property type="component" value="Unassembled WGS sequence"/>
</dbReference>
<dbReference type="InterPro" id="IPR001609">
    <property type="entry name" value="Myosin_head_motor_dom-like"/>
</dbReference>
<proteinExistence type="inferred from homology"/>
<comment type="similarity">
    <text evidence="6">Belongs to the TRAFAC class myosin-kinesin ATPase superfamily. Myosin family.</text>
</comment>
<dbReference type="GO" id="GO:0005737">
    <property type="term" value="C:cytoplasm"/>
    <property type="evidence" value="ECO:0007669"/>
    <property type="project" value="TreeGrafter"/>
</dbReference>
<dbReference type="PRINTS" id="PR00193">
    <property type="entry name" value="MYOSINHEAVY"/>
</dbReference>
<protein>
    <submittedName>
        <fullName evidence="8">p-loop containing nucleoside triphosphate hydrolase protein</fullName>
    </submittedName>
</protein>
<evidence type="ECO:0000256" key="4">
    <source>
        <dbReference type="ARBA" id="ARBA00023175"/>
    </source>
</evidence>
<dbReference type="GO" id="GO:0007015">
    <property type="term" value="P:actin filament organization"/>
    <property type="evidence" value="ECO:0007669"/>
    <property type="project" value="TreeGrafter"/>
</dbReference>
<evidence type="ECO:0000313" key="8">
    <source>
        <dbReference type="EMBL" id="KXN70380.1"/>
    </source>
</evidence>
<accession>A0A137P5U0</accession>
<feature type="domain" description="Myosin motor" evidence="7">
    <location>
        <begin position="6"/>
        <end position="343"/>
    </location>
</feature>
<dbReference type="PANTHER" id="PTHR13140">
    <property type="entry name" value="MYOSIN"/>
    <property type="match status" value="1"/>
</dbReference>
<dbReference type="OrthoDB" id="370884at2759"/>
<dbReference type="InterPro" id="IPR027417">
    <property type="entry name" value="P-loop_NTPase"/>
</dbReference>
<comment type="caution">
    <text evidence="6">Lacks conserved residue(s) required for the propagation of feature annotation.</text>
</comment>
<evidence type="ECO:0000259" key="7">
    <source>
        <dbReference type="PROSITE" id="PS51456"/>
    </source>
</evidence>
<dbReference type="Gene3D" id="3.40.850.10">
    <property type="entry name" value="Kinesin motor domain"/>
    <property type="match status" value="1"/>
</dbReference>
<keyword evidence="4 6" id="KW-0505">Motor protein</keyword>
<name>A0A137P5U0_CONC2</name>
<evidence type="ECO:0000256" key="1">
    <source>
        <dbReference type="ARBA" id="ARBA00022741"/>
    </source>
</evidence>
<keyword evidence="2 6" id="KW-0067">ATP-binding</keyword>
<dbReference type="GO" id="GO:0016020">
    <property type="term" value="C:membrane"/>
    <property type="evidence" value="ECO:0007669"/>
    <property type="project" value="TreeGrafter"/>
</dbReference>
<dbReference type="GO" id="GO:0005524">
    <property type="term" value="F:ATP binding"/>
    <property type="evidence" value="ECO:0007669"/>
    <property type="project" value="UniProtKB-UniRule"/>
</dbReference>
<feature type="binding site" evidence="6">
    <location>
        <begin position="107"/>
        <end position="114"/>
    </location>
    <ligand>
        <name>ATP</name>
        <dbReference type="ChEBI" id="CHEBI:30616"/>
    </ligand>
</feature>
<gene>
    <name evidence="8" type="ORF">CONCODRAFT_7076</name>
</gene>
<dbReference type="GO" id="GO:0016459">
    <property type="term" value="C:myosin complex"/>
    <property type="evidence" value="ECO:0007669"/>
    <property type="project" value="UniProtKB-KW"/>
</dbReference>
<dbReference type="PANTHER" id="PTHR13140:SF550">
    <property type="entry name" value="MYOSIN-IIIB ISOFORM X1"/>
    <property type="match status" value="1"/>
</dbReference>
<evidence type="ECO:0000256" key="2">
    <source>
        <dbReference type="ARBA" id="ARBA00022840"/>
    </source>
</evidence>
<dbReference type="Gene3D" id="1.20.120.720">
    <property type="entry name" value="Myosin VI head, motor domain, U50 subdomain"/>
    <property type="match status" value="1"/>
</dbReference>
<keyword evidence="8" id="KW-0378">Hydrolase</keyword>
<keyword evidence="3 6" id="KW-0518">Myosin</keyword>
<evidence type="ECO:0000256" key="6">
    <source>
        <dbReference type="PROSITE-ProRule" id="PRU00782"/>
    </source>
</evidence>
<dbReference type="PROSITE" id="PS51456">
    <property type="entry name" value="MYOSIN_MOTOR"/>
    <property type="match status" value="1"/>
</dbReference>
<keyword evidence="5 6" id="KW-0009">Actin-binding</keyword>
<keyword evidence="1 6" id="KW-0547">Nucleotide-binding</keyword>
<dbReference type="STRING" id="796925.A0A137P5U0"/>
<dbReference type="GO" id="GO:0016787">
    <property type="term" value="F:hydrolase activity"/>
    <property type="evidence" value="ECO:0007669"/>
    <property type="project" value="UniProtKB-KW"/>
</dbReference>
<evidence type="ECO:0000256" key="5">
    <source>
        <dbReference type="ARBA" id="ARBA00023203"/>
    </source>
</evidence>
<evidence type="ECO:0000256" key="3">
    <source>
        <dbReference type="ARBA" id="ARBA00023123"/>
    </source>
</evidence>
<sequence>MSHNTEEEIDLILLQKSSPKSIAKCLTNRLNYGLPFTYLGENSLVVVNPSRDLGIFTRDFRDFYVQNGYKALEPSHQRLQPHIYEIITKAYFVMRRLGTDQSIIFSGASNSGKSVSYRESLRQLGQLSLNPKKPSKIPEQLDHILDIVQSFTHCSTSSNSTSSRLGLYQECQFTNRGRLAGIKTIPYYFDKFRLTNIPQNESNFHILYHLVEVATPEERSAYGLNTNFNYLPTSIYYKQNNYLNIQESLKQVNFKAKSRAKINQILAAILHLGNLEFVSAGEGQEIYISNVNTLDLIANLLGLDSNDLFSVLIQKTQYIGKELCTTLLDIKAADHEKDRLAIL</sequence>
<dbReference type="InterPro" id="IPR036961">
    <property type="entry name" value="Kinesin_motor_dom_sf"/>
</dbReference>
<reference evidence="8 9" key="1">
    <citation type="journal article" date="2015" name="Genome Biol. Evol.">
        <title>Phylogenomic analyses indicate that early fungi evolved digesting cell walls of algal ancestors of land plants.</title>
        <authorList>
            <person name="Chang Y."/>
            <person name="Wang S."/>
            <person name="Sekimoto S."/>
            <person name="Aerts A.L."/>
            <person name="Choi C."/>
            <person name="Clum A."/>
            <person name="LaButti K.M."/>
            <person name="Lindquist E.A."/>
            <person name="Yee Ngan C."/>
            <person name="Ohm R.A."/>
            <person name="Salamov A.A."/>
            <person name="Grigoriev I.V."/>
            <person name="Spatafora J.W."/>
            <person name="Berbee M.L."/>
        </authorList>
    </citation>
    <scope>NUCLEOTIDE SEQUENCE [LARGE SCALE GENOMIC DNA]</scope>
    <source>
        <strain evidence="8 9">NRRL 28638</strain>
    </source>
</reference>
<dbReference type="EMBL" id="KQ964504">
    <property type="protein sequence ID" value="KXN70380.1"/>
    <property type="molecule type" value="Genomic_DNA"/>
</dbReference>
<dbReference type="Pfam" id="PF00063">
    <property type="entry name" value="Myosin_head"/>
    <property type="match status" value="1"/>
</dbReference>
<dbReference type="OMA" id="FIQLHFA"/>
<organism evidence="8 9">
    <name type="scientific">Conidiobolus coronatus (strain ATCC 28846 / CBS 209.66 / NRRL 28638)</name>
    <name type="common">Delacroixia coronata</name>
    <dbReference type="NCBI Taxonomy" id="796925"/>
    <lineage>
        <taxon>Eukaryota</taxon>
        <taxon>Fungi</taxon>
        <taxon>Fungi incertae sedis</taxon>
        <taxon>Zoopagomycota</taxon>
        <taxon>Entomophthoromycotina</taxon>
        <taxon>Entomophthoromycetes</taxon>
        <taxon>Entomophthorales</taxon>
        <taxon>Ancylistaceae</taxon>
        <taxon>Conidiobolus</taxon>
    </lineage>
</organism>